<organism evidence="1 2">
    <name type="scientific">Albugo candida</name>
    <dbReference type="NCBI Taxonomy" id="65357"/>
    <lineage>
        <taxon>Eukaryota</taxon>
        <taxon>Sar</taxon>
        <taxon>Stramenopiles</taxon>
        <taxon>Oomycota</taxon>
        <taxon>Peronosporomycetes</taxon>
        <taxon>Albuginales</taxon>
        <taxon>Albuginaceae</taxon>
        <taxon>Albugo</taxon>
    </lineage>
</organism>
<evidence type="ECO:0000313" key="2">
    <source>
        <dbReference type="Proteomes" id="UP000053237"/>
    </source>
</evidence>
<evidence type="ECO:0000313" key="1">
    <source>
        <dbReference type="EMBL" id="CCI46005.1"/>
    </source>
</evidence>
<comment type="caution">
    <text evidence="1">The sequence shown here is derived from an EMBL/GenBank/DDBJ whole genome shotgun (WGS) entry which is preliminary data.</text>
</comment>
<keyword evidence="2" id="KW-1185">Reference proteome</keyword>
<proteinExistence type="predicted"/>
<protein>
    <submittedName>
        <fullName evidence="1">Uncharacterized protein</fullName>
    </submittedName>
</protein>
<reference evidence="1 2" key="1">
    <citation type="submission" date="2012-05" db="EMBL/GenBank/DDBJ databases">
        <title>Recombination and specialization in a pathogen metapopulation.</title>
        <authorList>
            <person name="Gardiner A."/>
            <person name="Kemen E."/>
            <person name="Schultz-Larsen T."/>
            <person name="MacLean D."/>
            <person name="Van Oosterhout C."/>
            <person name="Jones J.D.G."/>
        </authorList>
    </citation>
    <scope>NUCLEOTIDE SEQUENCE [LARGE SCALE GENOMIC DNA]</scope>
    <source>
        <strain evidence="1 2">Ac Nc2</strain>
    </source>
</reference>
<dbReference type="EMBL" id="CAIX01000113">
    <property type="protein sequence ID" value="CCI46005.1"/>
    <property type="molecule type" value="Genomic_DNA"/>
</dbReference>
<name>A0A024GH45_9STRA</name>
<accession>A0A024GH45</accession>
<dbReference type="Proteomes" id="UP000053237">
    <property type="component" value="Unassembled WGS sequence"/>
</dbReference>
<gene>
    <name evidence="1" type="ORF">BN9_069150</name>
</gene>
<dbReference type="AlphaFoldDB" id="A0A024GH45"/>
<dbReference type="InParanoid" id="A0A024GH45"/>
<sequence>MKNEKNCSLNVALFFCASHKTIQGQSRYDCFYFIKTPKFQSVAQRQTPTERIVFCGERRNLQRRRPKCKESLKSITFNYRPIIVVKLPVLRMIPPLKYADYRQF</sequence>